<feature type="domain" description="Rhodanese" evidence="2">
    <location>
        <begin position="20"/>
        <end position="108"/>
    </location>
</feature>
<evidence type="ECO:0000259" key="2">
    <source>
        <dbReference type="PROSITE" id="PS50206"/>
    </source>
</evidence>
<reference evidence="3" key="1">
    <citation type="journal article" date="2021" name="Antonie Van Leeuwenhoek">
        <title>Draft genome and description of Waterburya agarophytonicola gen. nov. sp. nov. (Pleurocapsales, Cyanobacteria): a seaweed symbiont.</title>
        <authorList>
            <person name="Bonthond G."/>
            <person name="Shalygin S."/>
            <person name="Bayer T."/>
            <person name="Weinberger F."/>
        </authorList>
    </citation>
    <scope>NUCLEOTIDE SEQUENCE</scope>
    <source>
        <strain evidence="3">KI4</strain>
    </source>
</reference>
<keyword evidence="1" id="KW-0472">Membrane</keyword>
<dbReference type="PROSITE" id="PS50206">
    <property type="entry name" value="RHODANESE_3"/>
    <property type="match status" value="1"/>
</dbReference>
<feature type="transmembrane region" description="Helical" evidence="1">
    <location>
        <begin position="120"/>
        <end position="142"/>
    </location>
</feature>
<keyword evidence="4" id="KW-1185">Reference proteome</keyword>
<dbReference type="Pfam" id="PF11127">
    <property type="entry name" value="YgaP-like_TM"/>
    <property type="match status" value="1"/>
</dbReference>
<evidence type="ECO:0000313" key="4">
    <source>
        <dbReference type="Proteomes" id="UP000729733"/>
    </source>
</evidence>
<dbReference type="InterPro" id="IPR021309">
    <property type="entry name" value="YgaP-like_TM"/>
</dbReference>
<dbReference type="Gene3D" id="3.40.250.10">
    <property type="entry name" value="Rhodanese-like domain"/>
    <property type="match status" value="1"/>
</dbReference>
<dbReference type="PANTHER" id="PTHR43031">
    <property type="entry name" value="FAD-DEPENDENT OXIDOREDUCTASE"/>
    <property type="match status" value="1"/>
</dbReference>
<organism evidence="3 4">
    <name type="scientific">Waterburya agarophytonicola KI4</name>
    <dbReference type="NCBI Taxonomy" id="2874699"/>
    <lineage>
        <taxon>Bacteria</taxon>
        <taxon>Bacillati</taxon>
        <taxon>Cyanobacteriota</taxon>
        <taxon>Cyanophyceae</taxon>
        <taxon>Pleurocapsales</taxon>
        <taxon>Hyellaceae</taxon>
        <taxon>Waterburya</taxon>
        <taxon>Waterburya agarophytonicola</taxon>
    </lineage>
</organism>
<evidence type="ECO:0000313" key="3">
    <source>
        <dbReference type="EMBL" id="MCC0177227.1"/>
    </source>
</evidence>
<accession>A0A964BS65</accession>
<gene>
    <name evidence="3" type="ORF">I4641_09585</name>
</gene>
<dbReference type="AlphaFoldDB" id="A0A964BS65"/>
<dbReference type="CDD" id="cd00158">
    <property type="entry name" value="RHOD"/>
    <property type="match status" value="1"/>
</dbReference>
<evidence type="ECO:0000256" key="1">
    <source>
        <dbReference type="SAM" id="Phobius"/>
    </source>
</evidence>
<sequence length="185" mass="20207">MTTINQLQEINAVTLKKWLQRQETLLIDVREPGEFAAEHIAEAKLMSLSQFDPTVIPQDNNRKIVLQCQSGTRSAQAAQKMFETGFNEVFHLRGGLPTWKAAGYPTVVNKNAPISMFRQVQIVAGSLVFLGTVLGTLVSPWFLIISGFVGAGLVFAGVTNTCAMAMLLAKLPYNQKAVNNGDIVL</sequence>
<dbReference type="Proteomes" id="UP000729733">
    <property type="component" value="Unassembled WGS sequence"/>
</dbReference>
<dbReference type="RefSeq" id="WP_229640274.1">
    <property type="nucleotide sequence ID" value="NZ_JADWDC010000018.1"/>
</dbReference>
<dbReference type="InterPro" id="IPR050229">
    <property type="entry name" value="GlpE_sulfurtransferase"/>
</dbReference>
<dbReference type="PANTHER" id="PTHR43031:SF1">
    <property type="entry name" value="PYRIDINE NUCLEOTIDE-DISULPHIDE OXIDOREDUCTASE"/>
    <property type="match status" value="1"/>
</dbReference>
<keyword evidence="1" id="KW-1133">Transmembrane helix</keyword>
<dbReference type="InterPro" id="IPR036873">
    <property type="entry name" value="Rhodanese-like_dom_sf"/>
</dbReference>
<comment type="caution">
    <text evidence="3">The sequence shown here is derived from an EMBL/GenBank/DDBJ whole genome shotgun (WGS) entry which is preliminary data.</text>
</comment>
<dbReference type="Pfam" id="PF00581">
    <property type="entry name" value="Rhodanese"/>
    <property type="match status" value="1"/>
</dbReference>
<dbReference type="SUPFAM" id="SSF52821">
    <property type="entry name" value="Rhodanese/Cell cycle control phosphatase"/>
    <property type="match status" value="1"/>
</dbReference>
<name>A0A964BS65_9CYAN</name>
<dbReference type="InterPro" id="IPR001763">
    <property type="entry name" value="Rhodanese-like_dom"/>
</dbReference>
<keyword evidence="1" id="KW-0812">Transmembrane</keyword>
<feature type="transmembrane region" description="Helical" evidence="1">
    <location>
        <begin position="148"/>
        <end position="169"/>
    </location>
</feature>
<proteinExistence type="predicted"/>
<dbReference type="SMART" id="SM00450">
    <property type="entry name" value="RHOD"/>
    <property type="match status" value="1"/>
</dbReference>
<dbReference type="Gene3D" id="6.10.140.1340">
    <property type="match status" value="1"/>
</dbReference>
<protein>
    <submittedName>
        <fullName evidence="3">Rhodanese-like domain-containing protein</fullName>
    </submittedName>
</protein>
<dbReference type="EMBL" id="JADWDC010000018">
    <property type="protein sequence ID" value="MCC0177227.1"/>
    <property type="molecule type" value="Genomic_DNA"/>
</dbReference>